<dbReference type="AlphaFoldDB" id="A0A101FWN4"/>
<dbReference type="InterPro" id="IPR003594">
    <property type="entry name" value="HATPase_dom"/>
</dbReference>
<dbReference type="PATRIC" id="fig|167964.4.peg.1438"/>
<dbReference type="SMART" id="SM00387">
    <property type="entry name" value="HATPase_c"/>
    <property type="match status" value="1"/>
</dbReference>
<dbReference type="InterPro" id="IPR050428">
    <property type="entry name" value="TCS_sensor_his_kinase"/>
</dbReference>
<dbReference type="CDD" id="cd06225">
    <property type="entry name" value="HAMP"/>
    <property type="match status" value="1"/>
</dbReference>
<keyword evidence="8 11" id="KW-1133">Transmembrane helix</keyword>
<dbReference type="EMBL" id="LGFU01000139">
    <property type="protein sequence ID" value="KUK45832.1"/>
    <property type="molecule type" value="Genomic_DNA"/>
</dbReference>
<evidence type="ECO:0000256" key="7">
    <source>
        <dbReference type="ARBA" id="ARBA00022777"/>
    </source>
</evidence>
<protein>
    <recommendedName>
        <fullName evidence="3">histidine kinase</fullName>
        <ecNumber evidence="3">2.7.13.3</ecNumber>
    </recommendedName>
</protein>
<evidence type="ECO:0000256" key="11">
    <source>
        <dbReference type="SAM" id="Phobius"/>
    </source>
</evidence>
<dbReference type="CDD" id="cd00075">
    <property type="entry name" value="HATPase"/>
    <property type="match status" value="1"/>
</dbReference>
<comment type="subcellular location">
    <subcellularLocation>
        <location evidence="2">Membrane</location>
    </subcellularLocation>
</comment>
<proteinExistence type="predicted"/>
<dbReference type="InterPro" id="IPR003660">
    <property type="entry name" value="HAMP_dom"/>
</dbReference>
<dbReference type="InterPro" id="IPR005467">
    <property type="entry name" value="His_kinase_dom"/>
</dbReference>
<dbReference type="Pfam" id="PF02518">
    <property type="entry name" value="HATPase_c"/>
    <property type="match status" value="1"/>
</dbReference>
<evidence type="ECO:0000313" key="14">
    <source>
        <dbReference type="EMBL" id="KUK45832.1"/>
    </source>
</evidence>
<evidence type="ECO:0000256" key="4">
    <source>
        <dbReference type="ARBA" id="ARBA00022553"/>
    </source>
</evidence>
<keyword evidence="4" id="KW-0597">Phosphoprotein</keyword>
<dbReference type="InterPro" id="IPR004358">
    <property type="entry name" value="Sig_transdc_His_kin-like_C"/>
</dbReference>
<dbReference type="Pfam" id="PF00672">
    <property type="entry name" value="HAMP"/>
    <property type="match status" value="1"/>
</dbReference>
<dbReference type="InterPro" id="IPR036097">
    <property type="entry name" value="HisK_dim/P_sf"/>
</dbReference>
<dbReference type="FunFam" id="3.30.565.10:FF:000006">
    <property type="entry name" value="Sensor histidine kinase WalK"/>
    <property type="match status" value="1"/>
</dbReference>
<evidence type="ECO:0000256" key="1">
    <source>
        <dbReference type="ARBA" id="ARBA00000085"/>
    </source>
</evidence>
<feature type="domain" description="HAMP" evidence="13">
    <location>
        <begin position="178"/>
        <end position="233"/>
    </location>
</feature>
<keyword evidence="6 11" id="KW-0812">Transmembrane</keyword>
<dbReference type="SUPFAM" id="SSF47384">
    <property type="entry name" value="Homodimeric domain of signal transducing histidine kinase"/>
    <property type="match status" value="1"/>
</dbReference>
<accession>A0A101FWN4</accession>
<dbReference type="PROSITE" id="PS50885">
    <property type="entry name" value="HAMP"/>
    <property type="match status" value="1"/>
</dbReference>
<dbReference type="PANTHER" id="PTHR45436">
    <property type="entry name" value="SENSOR HISTIDINE KINASE YKOH"/>
    <property type="match status" value="1"/>
</dbReference>
<dbReference type="EC" id="2.7.13.3" evidence="3"/>
<evidence type="ECO:0000256" key="6">
    <source>
        <dbReference type="ARBA" id="ARBA00022692"/>
    </source>
</evidence>
<keyword evidence="9" id="KW-0902">Two-component regulatory system</keyword>
<dbReference type="Gene3D" id="1.10.287.130">
    <property type="match status" value="1"/>
</dbReference>
<dbReference type="CDD" id="cd00082">
    <property type="entry name" value="HisKA"/>
    <property type="match status" value="1"/>
</dbReference>
<reference evidence="14 15" key="1">
    <citation type="journal article" date="2015" name="MBio">
        <title>Genome-Resolved Metagenomic Analysis Reveals Roles for Candidate Phyla and Other Microbial Community Members in Biogeochemical Transformations in Oil Reservoirs.</title>
        <authorList>
            <person name="Hu P."/>
            <person name="Tom L."/>
            <person name="Singh A."/>
            <person name="Thomas B.C."/>
            <person name="Baker B.J."/>
            <person name="Piceno Y.M."/>
            <person name="Andersen G.L."/>
            <person name="Banfield J.F."/>
        </authorList>
    </citation>
    <scope>NUCLEOTIDE SEQUENCE [LARGE SCALE GENOMIC DNA]</scope>
    <source>
        <strain evidence="14">46_16</strain>
    </source>
</reference>
<comment type="caution">
    <text evidence="14">The sequence shown here is derived from an EMBL/GenBank/DDBJ whole genome shotgun (WGS) entry which is preliminary data.</text>
</comment>
<evidence type="ECO:0000256" key="9">
    <source>
        <dbReference type="ARBA" id="ARBA00023012"/>
    </source>
</evidence>
<feature type="transmembrane region" description="Helical" evidence="11">
    <location>
        <begin position="156"/>
        <end position="177"/>
    </location>
</feature>
<dbReference type="InterPro" id="IPR003661">
    <property type="entry name" value="HisK_dim/P_dom"/>
</dbReference>
<evidence type="ECO:0000259" key="12">
    <source>
        <dbReference type="PROSITE" id="PS50109"/>
    </source>
</evidence>
<dbReference type="Pfam" id="PF00512">
    <property type="entry name" value="HisKA"/>
    <property type="match status" value="1"/>
</dbReference>
<feature type="domain" description="Histidine kinase" evidence="12">
    <location>
        <begin position="241"/>
        <end position="455"/>
    </location>
</feature>
<evidence type="ECO:0000313" key="15">
    <source>
        <dbReference type="Proteomes" id="UP000064249"/>
    </source>
</evidence>
<evidence type="ECO:0000259" key="13">
    <source>
        <dbReference type="PROSITE" id="PS50885"/>
    </source>
</evidence>
<keyword evidence="5" id="KW-0808">Transferase</keyword>
<gene>
    <name evidence="14" type="ORF">XD73_1296</name>
</gene>
<dbReference type="Proteomes" id="UP000064249">
    <property type="component" value="Unassembled WGS sequence"/>
</dbReference>
<dbReference type="Gene3D" id="3.30.565.10">
    <property type="entry name" value="Histidine kinase-like ATPase, C-terminal domain"/>
    <property type="match status" value="1"/>
</dbReference>
<evidence type="ECO:0000256" key="8">
    <source>
        <dbReference type="ARBA" id="ARBA00022989"/>
    </source>
</evidence>
<feature type="transmembrane region" description="Helical" evidence="11">
    <location>
        <begin position="7"/>
        <end position="33"/>
    </location>
</feature>
<keyword evidence="10 11" id="KW-0472">Membrane</keyword>
<organism evidence="14 15">
    <name type="scientific">Anaerolinea thermophila</name>
    <dbReference type="NCBI Taxonomy" id="167964"/>
    <lineage>
        <taxon>Bacteria</taxon>
        <taxon>Bacillati</taxon>
        <taxon>Chloroflexota</taxon>
        <taxon>Anaerolineae</taxon>
        <taxon>Anaerolineales</taxon>
        <taxon>Anaerolineaceae</taxon>
        <taxon>Anaerolinea</taxon>
    </lineage>
</organism>
<dbReference type="PRINTS" id="PR00344">
    <property type="entry name" value="BCTRLSENSOR"/>
</dbReference>
<dbReference type="Gene3D" id="6.10.340.10">
    <property type="match status" value="1"/>
</dbReference>
<dbReference type="GO" id="GO:0005886">
    <property type="term" value="C:plasma membrane"/>
    <property type="evidence" value="ECO:0007669"/>
    <property type="project" value="TreeGrafter"/>
</dbReference>
<evidence type="ECO:0000256" key="3">
    <source>
        <dbReference type="ARBA" id="ARBA00012438"/>
    </source>
</evidence>
<dbReference type="GO" id="GO:0000155">
    <property type="term" value="F:phosphorelay sensor kinase activity"/>
    <property type="evidence" value="ECO:0007669"/>
    <property type="project" value="InterPro"/>
</dbReference>
<comment type="catalytic activity">
    <reaction evidence="1">
        <text>ATP + protein L-histidine = ADP + protein N-phospho-L-histidine.</text>
        <dbReference type="EC" id="2.7.13.3"/>
    </reaction>
</comment>
<keyword evidence="7 14" id="KW-0418">Kinase</keyword>
<sequence>MSLRLRLTLIYTSLISGVVILLSSVMYAMLYIVMINQVDTLLEHSANHIMDALWVYPNGEIGIDNQGLDFYNLSEFQIRSNEGELLLSSNDEGFLDQIWDPQIDEKDYLDFRNASIDGISYRVFNLPLEADGDLYGWMFVGTPLTSIRETLKVLGLVYLVTALLSIVLSSLISWFVVGRGLRPLAVMVEIAKSISGTEDLSQRLPVETGRVDELGQLGLTFNQTFSRLERLFNTQRRFLADVSHELRTPLTVIKGNVGLMRLMHEFDKESLDSVEVEVDRLTRLVGDLLLMAQAETGRLPLLMAPVEIDDVLFEIFEQMKVLSDGKHEIRILDVEPAMVTGDRDRLKQVFLNLGGNAIKFTPEGKHIFLSLDVEGKWVKVVVRDEGRGIPKAEVGRLFDRFYRGDKARRRDDKNAGFGLGLPIAYWIVRSHGGRIDVETEVGVGTTFTVWLPISQADVPTRPLDFDEEEEI</sequence>
<dbReference type="FunFam" id="1.10.287.130:FF:000001">
    <property type="entry name" value="Two-component sensor histidine kinase"/>
    <property type="match status" value="1"/>
</dbReference>
<dbReference type="SMART" id="SM00304">
    <property type="entry name" value="HAMP"/>
    <property type="match status" value="1"/>
</dbReference>
<evidence type="ECO:0000256" key="2">
    <source>
        <dbReference type="ARBA" id="ARBA00004370"/>
    </source>
</evidence>
<dbReference type="PANTHER" id="PTHR45436:SF5">
    <property type="entry name" value="SENSOR HISTIDINE KINASE TRCS"/>
    <property type="match status" value="1"/>
</dbReference>
<dbReference type="InterPro" id="IPR036890">
    <property type="entry name" value="HATPase_C_sf"/>
</dbReference>
<name>A0A101FWN4_9CHLR</name>
<dbReference type="SMART" id="SM00388">
    <property type="entry name" value="HisKA"/>
    <property type="match status" value="1"/>
</dbReference>
<dbReference type="PROSITE" id="PS50109">
    <property type="entry name" value="HIS_KIN"/>
    <property type="match status" value="1"/>
</dbReference>
<evidence type="ECO:0000256" key="5">
    <source>
        <dbReference type="ARBA" id="ARBA00022679"/>
    </source>
</evidence>
<evidence type="ECO:0000256" key="10">
    <source>
        <dbReference type="ARBA" id="ARBA00023136"/>
    </source>
</evidence>
<dbReference type="SUPFAM" id="SSF55874">
    <property type="entry name" value="ATPase domain of HSP90 chaperone/DNA topoisomerase II/histidine kinase"/>
    <property type="match status" value="1"/>
</dbReference>